<keyword evidence="14" id="KW-0406">Ion transport</keyword>
<dbReference type="EC" id="7.2.2.10" evidence="2"/>
<dbReference type="InterPro" id="IPR004014">
    <property type="entry name" value="ATPase_P-typ_cation-transptr_N"/>
</dbReference>
<dbReference type="SFLD" id="SFLDG00002">
    <property type="entry name" value="C1.7:_P-type_atpase_like"/>
    <property type="match status" value="1"/>
</dbReference>
<dbReference type="GO" id="GO:0016887">
    <property type="term" value="F:ATP hydrolysis activity"/>
    <property type="evidence" value="ECO:0007669"/>
    <property type="project" value="InterPro"/>
</dbReference>
<gene>
    <name evidence="24" type="ORF">CANCADRAFT_13458</name>
</gene>
<feature type="transmembrane region" description="Helical" evidence="20">
    <location>
        <begin position="808"/>
        <end position="835"/>
    </location>
</feature>
<evidence type="ECO:0000259" key="23">
    <source>
        <dbReference type="Pfam" id="PF00690"/>
    </source>
</evidence>
<keyword evidence="10" id="KW-0067">ATP-binding</keyword>
<dbReference type="GO" id="GO:0005886">
    <property type="term" value="C:plasma membrane"/>
    <property type="evidence" value="ECO:0007669"/>
    <property type="project" value="TreeGrafter"/>
</dbReference>
<feature type="transmembrane region" description="Helical" evidence="20">
    <location>
        <begin position="252"/>
        <end position="272"/>
    </location>
</feature>
<dbReference type="Gene3D" id="2.70.150.10">
    <property type="entry name" value="Calcium-transporting ATPase, cytoplasmic transduction domain A"/>
    <property type="match status" value="1"/>
</dbReference>
<dbReference type="Gene3D" id="3.40.50.1000">
    <property type="entry name" value="HAD superfamily/HAD-like"/>
    <property type="match status" value="1"/>
</dbReference>
<dbReference type="Pfam" id="PF13246">
    <property type="entry name" value="Cation_ATPase"/>
    <property type="match status" value="1"/>
</dbReference>
<dbReference type="InterPro" id="IPR023298">
    <property type="entry name" value="ATPase_P-typ_TM_dom_sf"/>
</dbReference>
<dbReference type="Gene3D" id="1.20.1110.10">
    <property type="entry name" value="Calcium-transporting ATPase, transmembrane domain"/>
    <property type="match status" value="1"/>
</dbReference>
<protein>
    <recommendedName>
        <fullName evidence="19">Calcium-transporting ATPase 2</fullName>
        <ecNumber evidence="2">7.2.2.10</ecNumber>
    </recommendedName>
</protein>
<keyword evidence="12" id="KW-1278">Translocase</keyword>
<dbReference type="InterPro" id="IPR018303">
    <property type="entry name" value="ATPase_P-typ_P_site"/>
</dbReference>
<evidence type="ECO:0000256" key="10">
    <source>
        <dbReference type="ARBA" id="ARBA00022840"/>
    </source>
</evidence>
<dbReference type="GO" id="GO:0005388">
    <property type="term" value="F:P-type calcium transporter activity"/>
    <property type="evidence" value="ECO:0007669"/>
    <property type="project" value="UniProtKB-EC"/>
</dbReference>
<dbReference type="SUPFAM" id="SSF81653">
    <property type="entry name" value="Calcium ATPase, transduction domain A"/>
    <property type="match status" value="1"/>
</dbReference>
<dbReference type="SUPFAM" id="SSF81660">
    <property type="entry name" value="Metal cation-transporting ATPase, ATP-binding domain N"/>
    <property type="match status" value="1"/>
</dbReference>
<dbReference type="SFLD" id="SFLDS00003">
    <property type="entry name" value="Haloacid_Dehalogenase"/>
    <property type="match status" value="1"/>
</dbReference>
<dbReference type="Gene3D" id="3.40.1110.10">
    <property type="entry name" value="Calcium-transporting ATPase, cytoplasmic domain N"/>
    <property type="match status" value="1"/>
</dbReference>
<comment type="catalytic activity">
    <reaction evidence="17">
        <text>Ca(2+)(in) + ATP + H2O = Ca(2+)(out) + ADP + phosphate + H(+)</text>
        <dbReference type="Rhea" id="RHEA:18105"/>
        <dbReference type="ChEBI" id="CHEBI:15377"/>
        <dbReference type="ChEBI" id="CHEBI:15378"/>
        <dbReference type="ChEBI" id="CHEBI:29108"/>
        <dbReference type="ChEBI" id="CHEBI:30616"/>
        <dbReference type="ChEBI" id="CHEBI:43474"/>
        <dbReference type="ChEBI" id="CHEBI:456216"/>
        <dbReference type="EC" id="7.2.2.10"/>
    </reaction>
</comment>
<evidence type="ECO:0000256" key="2">
    <source>
        <dbReference type="ARBA" id="ARBA00012790"/>
    </source>
</evidence>
<dbReference type="PROSITE" id="PS00154">
    <property type="entry name" value="ATPASE_E1_E2"/>
    <property type="match status" value="1"/>
</dbReference>
<evidence type="ECO:0000256" key="17">
    <source>
        <dbReference type="ARBA" id="ARBA00048694"/>
    </source>
</evidence>
<keyword evidence="8" id="KW-0547">Nucleotide-binding</keyword>
<dbReference type="PANTHER" id="PTHR24093">
    <property type="entry name" value="CATION TRANSPORTING ATPASE"/>
    <property type="match status" value="1"/>
</dbReference>
<evidence type="ECO:0000256" key="16">
    <source>
        <dbReference type="ARBA" id="ARBA00038148"/>
    </source>
</evidence>
<dbReference type="InterPro" id="IPR023214">
    <property type="entry name" value="HAD_sf"/>
</dbReference>
<keyword evidence="13 20" id="KW-1133">Transmembrane helix</keyword>
<evidence type="ECO:0000256" key="3">
    <source>
        <dbReference type="ARBA" id="ARBA00022448"/>
    </source>
</evidence>
<dbReference type="OrthoDB" id="3352408at2759"/>
<evidence type="ECO:0000256" key="19">
    <source>
        <dbReference type="ARBA" id="ARBA00067965"/>
    </source>
</evidence>
<evidence type="ECO:0000256" key="18">
    <source>
        <dbReference type="ARBA" id="ARBA00059328"/>
    </source>
</evidence>
<dbReference type="Pfam" id="PF08282">
    <property type="entry name" value="Hydrolase_3"/>
    <property type="match status" value="1"/>
</dbReference>
<dbReference type="PRINTS" id="PR00119">
    <property type="entry name" value="CATATPASE"/>
</dbReference>
<feature type="transmembrane region" description="Helical" evidence="20">
    <location>
        <begin position="292"/>
        <end position="321"/>
    </location>
</feature>
<reference evidence="25" key="1">
    <citation type="submission" date="2016-02" db="EMBL/GenBank/DDBJ databases">
        <title>Comparative genomics of biotechnologically important yeasts.</title>
        <authorList>
            <consortium name="DOE Joint Genome Institute"/>
            <person name="Riley R."/>
            <person name="Haridas S."/>
            <person name="Wolfe K.H."/>
            <person name="Lopes M.R."/>
            <person name="Hittinger C.T."/>
            <person name="Goker M."/>
            <person name="Salamov A."/>
            <person name="Wisecaver J."/>
            <person name="Long T.M."/>
            <person name="Aerts A.L."/>
            <person name="Barry K."/>
            <person name="Choi C."/>
            <person name="Clum A."/>
            <person name="Coughlan A.Y."/>
            <person name="Deshpande S."/>
            <person name="Douglass A.P."/>
            <person name="Hanson S.J."/>
            <person name="Klenk H.-P."/>
            <person name="Labutti K."/>
            <person name="Lapidus A."/>
            <person name="Lindquist E."/>
            <person name="Lipzen A."/>
            <person name="Meier-Kolthoff J.P."/>
            <person name="Ohm R.A."/>
            <person name="Otillar R.P."/>
            <person name="Pangilinan J."/>
            <person name="Peng Y."/>
            <person name="Rokas A."/>
            <person name="Rosa C.A."/>
            <person name="Scheuner C."/>
            <person name="Sibirny A.A."/>
            <person name="Slot J.C."/>
            <person name="Stielow J.B."/>
            <person name="Sun H."/>
            <person name="Kurtzman C.P."/>
            <person name="Blackwell M."/>
            <person name="Jeffries T.W."/>
            <person name="Grigoriev I.V."/>
        </authorList>
    </citation>
    <scope>NUCLEOTIDE SEQUENCE [LARGE SCALE GENOMIC DNA]</scope>
    <source>
        <strain evidence="25">NRRL Y-17796</strain>
    </source>
</reference>
<feature type="transmembrane region" description="Helical" evidence="20">
    <location>
        <begin position="73"/>
        <end position="93"/>
    </location>
</feature>
<dbReference type="NCBIfam" id="TIGR01494">
    <property type="entry name" value="ATPase_P-type"/>
    <property type="match status" value="2"/>
</dbReference>
<dbReference type="Pfam" id="PF00689">
    <property type="entry name" value="Cation_ATPase_C"/>
    <property type="match status" value="1"/>
</dbReference>
<dbReference type="Proteomes" id="UP000095023">
    <property type="component" value="Unassembled WGS sequence"/>
</dbReference>
<feature type="transmembrane region" description="Helical" evidence="20">
    <location>
        <begin position="847"/>
        <end position="866"/>
    </location>
</feature>
<keyword evidence="3" id="KW-0813">Transport</keyword>
<evidence type="ECO:0000256" key="14">
    <source>
        <dbReference type="ARBA" id="ARBA00023065"/>
    </source>
</evidence>
<dbReference type="InterPro" id="IPR044492">
    <property type="entry name" value="P_typ_ATPase_HD_dom"/>
</dbReference>
<dbReference type="InterPro" id="IPR006408">
    <property type="entry name" value="P-type_ATPase_IIB"/>
</dbReference>
<dbReference type="InterPro" id="IPR036412">
    <property type="entry name" value="HAD-like_sf"/>
</dbReference>
<evidence type="ECO:0000256" key="8">
    <source>
        <dbReference type="ARBA" id="ARBA00022741"/>
    </source>
</evidence>
<feature type="transmembrane region" description="Helical" evidence="20">
    <location>
        <begin position="35"/>
        <end position="53"/>
    </location>
</feature>
<keyword evidence="5" id="KW-0109">Calcium transport</keyword>
<evidence type="ECO:0000256" key="15">
    <source>
        <dbReference type="ARBA" id="ARBA00023136"/>
    </source>
</evidence>
<evidence type="ECO:0000259" key="21">
    <source>
        <dbReference type="Pfam" id="PF00122"/>
    </source>
</evidence>
<name>A0A1E4TCJ4_9ASCO</name>
<dbReference type="FunFam" id="1.20.1110.10:FF:000039">
    <property type="entry name" value="Calcium-transporting ATPase"/>
    <property type="match status" value="1"/>
</dbReference>
<dbReference type="SFLD" id="SFLDF00027">
    <property type="entry name" value="p-type_atpase"/>
    <property type="match status" value="1"/>
</dbReference>
<feature type="non-terminal residue" evidence="24">
    <location>
        <position position="1064"/>
    </location>
</feature>
<dbReference type="PANTHER" id="PTHR24093:SF369">
    <property type="entry name" value="CALCIUM-TRANSPORTING ATPASE"/>
    <property type="match status" value="1"/>
</dbReference>
<dbReference type="InterPro" id="IPR006068">
    <property type="entry name" value="ATPase_P-typ_cation-transptr_C"/>
</dbReference>
<dbReference type="CDD" id="cd02081">
    <property type="entry name" value="P-type_ATPase_Ca_PMCA-like"/>
    <property type="match status" value="1"/>
</dbReference>
<evidence type="ECO:0000256" key="12">
    <source>
        <dbReference type="ARBA" id="ARBA00022967"/>
    </source>
</evidence>
<evidence type="ECO:0000313" key="25">
    <source>
        <dbReference type="Proteomes" id="UP000095023"/>
    </source>
</evidence>
<dbReference type="GO" id="GO:0006874">
    <property type="term" value="P:intracellular calcium ion homeostasis"/>
    <property type="evidence" value="ECO:0007669"/>
    <property type="project" value="EnsemblFungi"/>
</dbReference>
<keyword evidence="6 20" id="KW-0812">Transmembrane</keyword>
<keyword evidence="7" id="KW-0479">Metal-binding</keyword>
<dbReference type="EMBL" id="KV453843">
    <property type="protein sequence ID" value="ODV89481.1"/>
    <property type="molecule type" value="Genomic_DNA"/>
</dbReference>
<dbReference type="GO" id="GO:0000329">
    <property type="term" value="C:fungal-type vacuole membrane"/>
    <property type="evidence" value="ECO:0007669"/>
    <property type="project" value="EnsemblFungi"/>
</dbReference>
<dbReference type="InterPro" id="IPR008250">
    <property type="entry name" value="ATPase_P-typ_transduc_dom_A_sf"/>
</dbReference>
<feature type="transmembrane region" description="Helical" evidence="20">
    <location>
        <begin position="886"/>
        <end position="907"/>
    </location>
</feature>
<feature type="domain" description="P-type ATPase A" evidence="21">
    <location>
        <begin position="110"/>
        <end position="230"/>
    </location>
</feature>
<feature type="transmembrane region" description="Helical" evidence="20">
    <location>
        <begin position="765"/>
        <end position="787"/>
    </location>
</feature>
<feature type="domain" description="Cation-transporting P-type ATPase N-terminal" evidence="23">
    <location>
        <begin position="4"/>
        <end position="46"/>
    </location>
</feature>
<dbReference type="Pfam" id="PF00122">
    <property type="entry name" value="E1-E2_ATPase"/>
    <property type="match status" value="1"/>
</dbReference>
<evidence type="ECO:0000256" key="5">
    <source>
        <dbReference type="ARBA" id="ARBA00022568"/>
    </source>
</evidence>
<evidence type="ECO:0000256" key="1">
    <source>
        <dbReference type="ARBA" id="ARBA00004128"/>
    </source>
</evidence>
<accession>A0A1E4TCJ4</accession>
<evidence type="ECO:0000256" key="20">
    <source>
        <dbReference type="SAM" id="Phobius"/>
    </source>
</evidence>
<keyword evidence="9" id="KW-0106">Calcium</keyword>
<dbReference type="InterPro" id="IPR023299">
    <property type="entry name" value="ATPase_P-typ_cyto_dom_N"/>
</dbReference>
<comment type="function">
    <text evidence="18">This magnesium-dependent enzyme catalyzes the hydrolysis of ATP coupled with the transport of calcium. Transports the calcium to the vacuole and participates in the control of the cytosolic free calcium.</text>
</comment>
<feature type="transmembrane region" description="Helical" evidence="20">
    <location>
        <begin position="737"/>
        <end position="759"/>
    </location>
</feature>
<dbReference type="SUPFAM" id="SSF81665">
    <property type="entry name" value="Calcium ATPase, transmembrane domain M"/>
    <property type="match status" value="1"/>
</dbReference>
<sequence>DSFDARRQLYGTNTLPERNRKTLFSFMYAAMEDPILILLSVVALISLALGLYTTFGTPAEYTEDGVKIAKVDWVEGVAIMIAVLIVVLVTSINDFQRERQFVKLNRKKEDRIVNVVRNGAACQIGIAELLVGDIMLIEPGDLITADGVIISGQNLRFDESSATGESNAVKKVTADHAIAVYRETTKLGSYSHSLAKIDPFILSGSKCIQGTGQFLVTAVGVNSLHGQTMMSLHEGTDPTPLQNKLVRIAETIAKFGSGAAILLFVVTFIRFLANLPDDHRPAYQKGMNFIDIVITAITLVVVAVPEGLPLAVTLALAFATVRMLKDNNLVRQLKACETMGNASAVCSDKTGTLTQNRMTVTAGLIGSKFCVGKSWTTDDAVPLTEFAGKLNKSVFDLLFVSIVSNCSAFEEEGTDSGFVGSKTETALLCLARDHMGMSSLSGERSKLDIVQILPFDSVLKYMAVVVKVAPNSYRLFVKGASEIVLDMCKDILSDPANSPDTAPLSDADYALVREKINEYSSNSLRTICIGYKDIESTSWPPLGFPLSSDDSSNGNLVSYLASKPCTLIGLVGIEDPLRPGVAESVAACKRAGVTVRMVTGDFVMTARAIAKDCGIYDPVKDTDSRYAIMEGPVFRALPQEELQEAVKELRVLARSSPADKRKLVKTLKEQHNIVAVTGDGTNDAPALKLADVGFSMGIAGTDVAKEASDIILMDDNFSSIVKALLWGRAVNDAVKKFLQFQLTVNITAVLLTFVTAVASSDGKSVLTAVQLLWVNLIMDTFAALALATDPPSESMLDRQPELRNQSLISVNMWKMIIGQAIYQVTVTLIFHFISYDVWDADTGRERATLDAMVFNIFVWMQIFNMINSRRLDNKLNIFENITKNRYFWAILLVIIGGQCLIMFVGGAAFSVHRQTGAEWVAAIICGVISIPIGALIRLFPNRWIPTAIIGYIVHGIIRSNSEIYSSAEFYNPLESVREQLLIQKIRGGRLRGLSFKEKSRVFYSRMRSMSSFSGSRSSVSSRDGSYSPNERTATKLFQEGEMLSSITASLVLPGIVAGSVAGWS</sequence>
<dbReference type="AlphaFoldDB" id="A0A1E4TCJ4"/>
<dbReference type="GO" id="GO:0005524">
    <property type="term" value="F:ATP binding"/>
    <property type="evidence" value="ECO:0007669"/>
    <property type="project" value="UniProtKB-KW"/>
</dbReference>
<evidence type="ECO:0000313" key="24">
    <source>
        <dbReference type="EMBL" id="ODV89481.1"/>
    </source>
</evidence>
<comment type="similarity">
    <text evidence="16">Belongs to the cation transport ATPase (P-type) (TC 3.A.3) family.</text>
</comment>
<dbReference type="InterPro" id="IPR001757">
    <property type="entry name" value="P_typ_ATPase"/>
</dbReference>
<dbReference type="InterPro" id="IPR059000">
    <property type="entry name" value="ATPase_P-type_domA"/>
</dbReference>
<dbReference type="SUPFAM" id="SSF56784">
    <property type="entry name" value="HAD-like"/>
    <property type="match status" value="1"/>
</dbReference>
<keyword evidence="15 20" id="KW-0472">Membrane</keyword>
<evidence type="ECO:0000256" key="11">
    <source>
        <dbReference type="ARBA" id="ARBA00022842"/>
    </source>
</evidence>
<dbReference type="NCBIfam" id="TIGR01517">
    <property type="entry name" value="ATPase-IIB_Ca"/>
    <property type="match status" value="1"/>
</dbReference>
<keyword evidence="25" id="KW-1185">Reference proteome</keyword>
<dbReference type="GO" id="GO:0046872">
    <property type="term" value="F:metal ion binding"/>
    <property type="evidence" value="ECO:0007669"/>
    <property type="project" value="UniProtKB-KW"/>
</dbReference>
<feature type="non-terminal residue" evidence="24">
    <location>
        <position position="1"/>
    </location>
</feature>
<proteinExistence type="inferred from homology"/>
<evidence type="ECO:0000256" key="4">
    <source>
        <dbReference type="ARBA" id="ARBA00022554"/>
    </source>
</evidence>
<dbReference type="Pfam" id="PF00690">
    <property type="entry name" value="Cation_ATPase_N"/>
    <property type="match status" value="1"/>
</dbReference>
<evidence type="ECO:0000256" key="9">
    <source>
        <dbReference type="ARBA" id="ARBA00022837"/>
    </source>
</evidence>
<comment type="subcellular location">
    <subcellularLocation>
        <location evidence="1">Vacuole membrane</location>
        <topology evidence="1">Multi-pass membrane protein</topology>
    </subcellularLocation>
</comment>
<dbReference type="FunFam" id="2.70.150.10:FF:000028">
    <property type="entry name" value="Calcium-transporting ATPase"/>
    <property type="match status" value="1"/>
</dbReference>
<evidence type="ECO:0000256" key="6">
    <source>
        <dbReference type="ARBA" id="ARBA00022692"/>
    </source>
</evidence>
<evidence type="ECO:0000259" key="22">
    <source>
        <dbReference type="Pfam" id="PF00689"/>
    </source>
</evidence>
<keyword evidence="4" id="KW-0926">Vacuole</keyword>
<keyword evidence="11" id="KW-0460">Magnesium</keyword>
<evidence type="ECO:0000256" key="7">
    <source>
        <dbReference type="ARBA" id="ARBA00022723"/>
    </source>
</evidence>
<dbReference type="FunFam" id="3.40.50.1000:FF:000018">
    <property type="entry name" value="Calcium-transporting ATPase"/>
    <property type="match status" value="1"/>
</dbReference>
<organism evidence="24 25">
    <name type="scientific">Tortispora caseinolytica NRRL Y-17796</name>
    <dbReference type="NCBI Taxonomy" id="767744"/>
    <lineage>
        <taxon>Eukaryota</taxon>
        <taxon>Fungi</taxon>
        <taxon>Dikarya</taxon>
        <taxon>Ascomycota</taxon>
        <taxon>Saccharomycotina</taxon>
        <taxon>Trigonopsidomycetes</taxon>
        <taxon>Trigonopsidales</taxon>
        <taxon>Trigonopsidaceae</taxon>
        <taxon>Tortispora</taxon>
    </lineage>
</organism>
<feature type="transmembrane region" description="Helical" evidence="20">
    <location>
        <begin position="919"/>
        <end position="939"/>
    </location>
</feature>
<feature type="domain" description="Cation-transporting P-type ATPase C-terminal" evidence="22">
    <location>
        <begin position="764"/>
        <end position="939"/>
    </location>
</feature>
<evidence type="ECO:0000256" key="13">
    <source>
        <dbReference type="ARBA" id="ARBA00022989"/>
    </source>
</evidence>